<keyword evidence="1" id="KW-0812">Transmembrane</keyword>
<dbReference type="EMBL" id="JACRAF010000006">
    <property type="protein sequence ID" value="MBI4920555.1"/>
    <property type="molecule type" value="Genomic_DNA"/>
</dbReference>
<sequence>MSGSSDDRGLVRRFRAGLVVGGPFALAGALAFLLKVDAVVQLWPYQTYGLSHVFIASLLAAIGAPVVWIGASGELASLPGGAGNILVTGGGMGAWAAWQSIGGAPPKVLLFSLVCLLFVVVTAAMIVRARKLEFADSRPTPGLVRWSFILFCVLLLIIGSLLVLRVPGIFPWLLDDNASVSYGFAFLGAAAYFGFGASRPVWGNAKGQLLAFLAYDLVLIGPFVLHFSTVSSQLLLSLSLYVGVLAYSGALAIFFLLLDRRFRLGSGLAAV</sequence>
<dbReference type="AlphaFoldDB" id="A0A933NWU8"/>
<feature type="transmembrane region" description="Helical" evidence="1">
    <location>
        <begin position="148"/>
        <end position="174"/>
    </location>
</feature>
<name>A0A933NWU8_9HYPH</name>
<evidence type="ECO:0000256" key="1">
    <source>
        <dbReference type="SAM" id="Phobius"/>
    </source>
</evidence>
<keyword evidence="1" id="KW-1133">Transmembrane helix</keyword>
<proteinExistence type="predicted"/>
<feature type="transmembrane region" description="Helical" evidence="1">
    <location>
        <begin position="16"/>
        <end position="36"/>
    </location>
</feature>
<feature type="transmembrane region" description="Helical" evidence="1">
    <location>
        <begin position="108"/>
        <end position="127"/>
    </location>
</feature>
<feature type="transmembrane region" description="Helical" evidence="1">
    <location>
        <begin position="83"/>
        <end position="102"/>
    </location>
</feature>
<evidence type="ECO:0000313" key="3">
    <source>
        <dbReference type="Proteomes" id="UP000782610"/>
    </source>
</evidence>
<keyword evidence="1" id="KW-0472">Membrane</keyword>
<feature type="transmembrane region" description="Helical" evidence="1">
    <location>
        <begin position="234"/>
        <end position="258"/>
    </location>
</feature>
<gene>
    <name evidence="2" type="ORF">HY834_02305</name>
</gene>
<reference evidence="2" key="1">
    <citation type="submission" date="2020-07" db="EMBL/GenBank/DDBJ databases">
        <title>Huge and variable diversity of episymbiotic CPR bacteria and DPANN archaea in groundwater ecosystems.</title>
        <authorList>
            <person name="He C.Y."/>
            <person name="Keren R."/>
            <person name="Whittaker M."/>
            <person name="Farag I.F."/>
            <person name="Doudna J."/>
            <person name="Cate J.H.D."/>
            <person name="Banfield J.F."/>
        </authorList>
    </citation>
    <scope>NUCLEOTIDE SEQUENCE</scope>
    <source>
        <strain evidence="2">NC_groundwater_1586_Pr3_B-0.1um_66_15</strain>
    </source>
</reference>
<organism evidence="2 3">
    <name type="scientific">Devosia nanyangense</name>
    <dbReference type="NCBI Taxonomy" id="1228055"/>
    <lineage>
        <taxon>Bacteria</taxon>
        <taxon>Pseudomonadati</taxon>
        <taxon>Pseudomonadota</taxon>
        <taxon>Alphaproteobacteria</taxon>
        <taxon>Hyphomicrobiales</taxon>
        <taxon>Devosiaceae</taxon>
        <taxon>Devosia</taxon>
    </lineage>
</organism>
<evidence type="ECO:0000313" key="2">
    <source>
        <dbReference type="EMBL" id="MBI4920555.1"/>
    </source>
</evidence>
<feature type="transmembrane region" description="Helical" evidence="1">
    <location>
        <begin position="209"/>
        <end position="228"/>
    </location>
</feature>
<comment type="caution">
    <text evidence="2">The sequence shown here is derived from an EMBL/GenBank/DDBJ whole genome shotgun (WGS) entry which is preliminary data.</text>
</comment>
<feature type="transmembrane region" description="Helical" evidence="1">
    <location>
        <begin position="48"/>
        <end position="71"/>
    </location>
</feature>
<dbReference type="Proteomes" id="UP000782610">
    <property type="component" value="Unassembled WGS sequence"/>
</dbReference>
<feature type="transmembrane region" description="Helical" evidence="1">
    <location>
        <begin position="180"/>
        <end position="197"/>
    </location>
</feature>
<accession>A0A933NWU8</accession>
<protein>
    <submittedName>
        <fullName evidence="2">Uncharacterized protein</fullName>
    </submittedName>
</protein>